<evidence type="ECO:0000259" key="10">
    <source>
        <dbReference type="Pfam" id="PF00590"/>
    </source>
</evidence>
<keyword evidence="6" id="KW-0949">S-adenosyl-L-methionine</keyword>
<evidence type="ECO:0000256" key="2">
    <source>
        <dbReference type="ARBA" id="ARBA00005879"/>
    </source>
</evidence>
<dbReference type="InterPro" id="IPR014777">
    <property type="entry name" value="4pyrrole_Mease_sub1"/>
</dbReference>
<keyword evidence="4 9" id="KW-0489">Methyltransferase</keyword>
<dbReference type="EMBL" id="JAQOMS010000002">
    <property type="protein sequence ID" value="MDC2888643.1"/>
    <property type="molecule type" value="Genomic_DNA"/>
</dbReference>
<dbReference type="PANTHER" id="PTHR45790">
    <property type="entry name" value="SIROHEME SYNTHASE-RELATED"/>
    <property type="match status" value="1"/>
</dbReference>
<dbReference type="InterPro" id="IPR035996">
    <property type="entry name" value="4pyrrol_Methylase_sf"/>
</dbReference>
<dbReference type="InterPro" id="IPR050161">
    <property type="entry name" value="Siro_Cobalamin_biosynth"/>
</dbReference>
<dbReference type="PANTHER" id="PTHR45790:SF3">
    <property type="entry name" value="S-ADENOSYL-L-METHIONINE-DEPENDENT UROPORPHYRINOGEN III METHYLTRANSFERASE, CHLOROPLASTIC"/>
    <property type="match status" value="1"/>
</dbReference>
<feature type="domain" description="Tetrapyrrole methylase" evidence="10">
    <location>
        <begin position="46"/>
        <end position="255"/>
    </location>
</feature>
<dbReference type="Gene3D" id="3.30.950.10">
    <property type="entry name" value="Methyltransferase, Cobalt-precorrin-4 Transmethylase, Domain 2"/>
    <property type="match status" value="1"/>
</dbReference>
<evidence type="ECO:0000256" key="7">
    <source>
        <dbReference type="ARBA" id="ARBA00023244"/>
    </source>
</evidence>
<comment type="pathway">
    <text evidence="8">Porphyrin-containing compound metabolism; siroheme biosynthesis; precorrin-2 from uroporphyrinogen III: step 1/1.</text>
</comment>
<evidence type="ECO:0000256" key="6">
    <source>
        <dbReference type="ARBA" id="ARBA00022691"/>
    </source>
</evidence>
<dbReference type="GO" id="GO:0032259">
    <property type="term" value="P:methylation"/>
    <property type="evidence" value="ECO:0007669"/>
    <property type="project" value="UniProtKB-KW"/>
</dbReference>
<keyword evidence="5 9" id="KW-0808">Transferase</keyword>
<dbReference type="PROSITE" id="PS00840">
    <property type="entry name" value="SUMT_2"/>
    <property type="match status" value="1"/>
</dbReference>
<evidence type="ECO:0000256" key="3">
    <source>
        <dbReference type="ARBA" id="ARBA00012162"/>
    </source>
</evidence>
<dbReference type="SUPFAM" id="SSF53790">
    <property type="entry name" value="Tetrapyrrole methylase"/>
    <property type="match status" value="1"/>
</dbReference>
<comment type="similarity">
    <text evidence="2 9">Belongs to the precorrin methyltransferase family.</text>
</comment>
<dbReference type="EC" id="2.1.1.107" evidence="3"/>
<evidence type="ECO:0000256" key="1">
    <source>
        <dbReference type="ARBA" id="ARBA00004953"/>
    </source>
</evidence>
<comment type="caution">
    <text evidence="11">The sequence shown here is derived from an EMBL/GenBank/DDBJ whole genome shotgun (WGS) entry which is preliminary data.</text>
</comment>
<dbReference type="NCBIfam" id="TIGR01469">
    <property type="entry name" value="cobA_cysG_Cterm"/>
    <property type="match status" value="1"/>
</dbReference>
<dbReference type="RefSeq" id="WP_272180231.1">
    <property type="nucleotide sequence ID" value="NZ_JAQOMS010000002.1"/>
</dbReference>
<sequence>MTTTKLFNLPFMLRLLNFPFNRMNAGKWTTKQKAAHNSARKPIGDVYLVGSGPGDAELLTLKAYRLIQETDVVLYDWLVSPEIVNMIPKHVERVFVGKKCGRHSMTQQEICERMSEFALQGKNVVRLKGGDPSIFGRAAEEVEHLQKLNIDFAIVPGITAASGCGAWSGIPLTHRECAHSVRFITAHFKSEDIESDWQNYADSSDTLVFYMGLNKVEHIAQQLISHGKSSETPMAIIDQGTTSEHKTYVSDLKSIGNVLNSENIVGPALIVVGDAINYRANVNVDLLTQSKQQQVA</sequence>
<evidence type="ECO:0000256" key="8">
    <source>
        <dbReference type="ARBA" id="ARBA00025705"/>
    </source>
</evidence>
<organism evidence="11 12">
    <name type="scientific">Psychrosphaera algicola</name>
    <dbReference type="NCBI Taxonomy" id="3023714"/>
    <lineage>
        <taxon>Bacteria</taxon>
        <taxon>Pseudomonadati</taxon>
        <taxon>Pseudomonadota</taxon>
        <taxon>Gammaproteobacteria</taxon>
        <taxon>Alteromonadales</taxon>
        <taxon>Pseudoalteromonadaceae</taxon>
        <taxon>Psychrosphaera</taxon>
    </lineage>
</organism>
<dbReference type="Pfam" id="PF00590">
    <property type="entry name" value="TP_methylase"/>
    <property type="match status" value="1"/>
</dbReference>
<evidence type="ECO:0000256" key="9">
    <source>
        <dbReference type="RuleBase" id="RU003960"/>
    </source>
</evidence>
<dbReference type="PROSITE" id="PS00839">
    <property type="entry name" value="SUMT_1"/>
    <property type="match status" value="1"/>
</dbReference>
<evidence type="ECO:0000313" key="11">
    <source>
        <dbReference type="EMBL" id="MDC2888643.1"/>
    </source>
</evidence>
<dbReference type="NCBIfam" id="NF004790">
    <property type="entry name" value="PRK06136.1"/>
    <property type="match status" value="1"/>
</dbReference>
<evidence type="ECO:0000256" key="5">
    <source>
        <dbReference type="ARBA" id="ARBA00022679"/>
    </source>
</evidence>
<dbReference type="InterPro" id="IPR003043">
    <property type="entry name" value="Uropor_MeTrfase_CS"/>
</dbReference>
<proteinExistence type="inferred from homology"/>
<dbReference type="CDD" id="cd11642">
    <property type="entry name" value="SUMT"/>
    <property type="match status" value="1"/>
</dbReference>
<comment type="pathway">
    <text evidence="1">Cofactor biosynthesis; adenosylcobalamin biosynthesis.</text>
</comment>
<accession>A0ABT5FCS0</accession>
<name>A0ABT5FCS0_9GAMM</name>
<keyword evidence="7" id="KW-0627">Porphyrin biosynthesis</keyword>
<evidence type="ECO:0000313" key="12">
    <source>
        <dbReference type="Proteomes" id="UP001528411"/>
    </source>
</evidence>
<evidence type="ECO:0000256" key="4">
    <source>
        <dbReference type="ARBA" id="ARBA00022603"/>
    </source>
</evidence>
<gene>
    <name evidence="11" type="primary">cobA</name>
    <name evidence="11" type="ORF">PN838_07560</name>
</gene>
<dbReference type="GO" id="GO:0004851">
    <property type="term" value="F:uroporphyrin-III C-methyltransferase activity"/>
    <property type="evidence" value="ECO:0007669"/>
    <property type="project" value="UniProtKB-EC"/>
</dbReference>
<keyword evidence="12" id="KW-1185">Reference proteome</keyword>
<dbReference type="InterPro" id="IPR006366">
    <property type="entry name" value="CobA/CysG_C"/>
</dbReference>
<reference evidence="11 12" key="1">
    <citation type="submission" date="2023-01" db="EMBL/GenBank/DDBJ databases">
        <title>Psychrosphaera sp. nov., isolated from marine algae.</title>
        <authorList>
            <person name="Bayburt H."/>
            <person name="Choi B.J."/>
            <person name="Kim J.M."/>
            <person name="Choi D.G."/>
            <person name="Jeon C.O."/>
        </authorList>
    </citation>
    <scope>NUCLEOTIDE SEQUENCE [LARGE SCALE GENOMIC DNA]</scope>
    <source>
        <strain evidence="11 12">G1-22</strain>
    </source>
</reference>
<dbReference type="InterPro" id="IPR000878">
    <property type="entry name" value="4pyrrol_Mease"/>
</dbReference>
<dbReference type="InterPro" id="IPR014776">
    <property type="entry name" value="4pyrrole_Mease_sub2"/>
</dbReference>
<protein>
    <recommendedName>
        <fullName evidence="3">uroporphyrinogen-III C-methyltransferase</fullName>
        <ecNumber evidence="3">2.1.1.107</ecNumber>
    </recommendedName>
</protein>
<dbReference type="Gene3D" id="3.40.1010.10">
    <property type="entry name" value="Cobalt-precorrin-4 Transmethylase, Domain 1"/>
    <property type="match status" value="1"/>
</dbReference>
<dbReference type="Proteomes" id="UP001528411">
    <property type="component" value="Unassembled WGS sequence"/>
</dbReference>